<evidence type="ECO:0000313" key="3">
    <source>
        <dbReference type="EMBL" id="NXO23399.1"/>
    </source>
</evidence>
<evidence type="ECO:0000256" key="1">
    <source>
        <dbReference type="SAM" id="Coils"/>
    </source>
</evidence>
<dbReference type="GO" id="GO:0000776">
    <property type="term" value="C:kinetochore"/>
    <property type="evidence" value="ECO:0007669"/>
    <property type="project" value="InterPro"/>
</dbReference>
<sequence>EGSAAAMEGRLSRIPVPGRLHRPEPSAELQITFPSKRKCVSKATEPEFSRVPSFNFSSNVAVDSVFKAANQGLPMPDKRVEPVSKKTVLRRPLSRHQLETELKKKNQFVEALKQQQASAEDTVKLKELKKENQRLVQENEKLKKIQDTCMMILESRNISPGSNIEEEKEMRACQEKTTMIMKAVSKGLTLFCDTVAKQSEMFETAMTELKSVHKENQHALEKQSYSQAQTKECIAMLEALGELLA</sequence>
<feature type="non-terminal residue" evidence="3">
    <location>
        <position position="245"/>
    </location>
</feature>
<dbReference type="PANTHER" id="PTHR31940">
    <property type="entry name" value="SMALL KINETOCHORE-ASSOCIATED PROTEIN"/>
    <property type="match status" value="1"/>
</dbReference>
<dbReference type="Proteomes" id="UP000546986">
    <property type="component" value="Unassembled WGS sequence"/>
</dbReference>
<dbReference type="AlphaFoldDB" id="A0A7L1QHK4"/>
<reference evidence="3 4" key="1">
    <citation type="submission" date="2019-09" db="EMBL/GenBank/DDBJ databases">
        <title>Bird 10,000 Genomes (B10K) Project - Family phase.</title>
        <authorList>
            <person name="Zhang G."/>
        </authorList>
    </citation>
    <scope>NUCLEOTIDE SEQUENCE [LARGE SCALE GENOMIC DNA]</scope>
    <source>
        <strain evidence="3">B10K-DU-002-30</strain>
        <tissue evidence="3">Muscle</tissue>
    </source>
</reference>
<evidence type="ECO:0000313" key="4">
    <source>
        <dbReference type="Proteomes" id="UP000546986"/>
    </source>
</evidence>
<feature type="non-terminal residue" evidence="3">
    <location>
        <position position="1"/>
    </location>
</feature>
<proteinExistence type="predicted"/>
<keyword evidence="4" id="KW-1185">Reference proteome</keyword>
<keyword evidence="1" id="KW-0175">Coiled coil</keyword>
<feature type="coiled-coil region" evidence="1">
    <location>
        <begin position="95"/>
        <end position="148"/>
    </location>
</feature>
<comment type="caution">
    <text evidence="3">The sequence shown here is derived from an EMBL/GenBank/DDBJ whole genome shotgun (WGS) entry which is preliminary data.</text>
</comment>
<dbReference type="GO" id="GO:0034451">
    <property type="term" value="C:centriolar satellite"/>
    <property type="evidence" value="ECO:0007669"/>
    <property type="project" value="TreeGrafter"/>
</dbReference>
<dbReference type="GO" id="GO:0051988">
    <property type="term" value="P:regulation of attachment of spindle microtubules to kinetochore"/>
    <property type="evidence" value="ECO:0007669"/>
    <property type="project" value="InterPro"/>
</dbReference>
<name>A0A7L1QHK4_9PASS</name>
<dbReference type="InterPro" id="IPR033373">
    <property type="entry name" value="SKAP"/>
</dbReference>
<dbReference type="GO" id="GO:0007051">
    <property type="term" value="P:spindle organization"/>
    <property type="evidence" value="ECO:0007669"/>
    <property type="project" value="InterPro"/>
</dbReference>
<gene>
    <name evidence="3" type="primary">Knstrn</name>
    <name evidence="3" type="ORF">CISJUN_R12006</name>
</gene>
<feature type="region of interest" description="Disordered" evidence="2">
    <location>
        <begin position="1"/>
        <end position="24"/>
    </location>
</feature>
<protein>
    <submittedName>
        <fullName evidence="3">SKAP protein</fullName>
    </submittedName>
</protein>
<dbReference type="GO" id="GO:0035371">
    <property type="term" value="C:microtubule plus-end"/>
    <property type="evidence" value="ECO:0007669"/>
    <property type="project" value="TreeGrafter"/>
</dbReference>
<dbReference type="EMBL" id="VXBR01003469">
    <property type="protein sequence ID" value="NXO23399.1"/>
    <property type="molecule type" value="Genomic_DNA"/>
</dbReference>
<accession>A0A7L1QHK4</accession>
<dbReference type="GO" id="GO:0072686">
    <property type="term" value="C:mitotic spindle"/>
    <property type="evidence" value="ECO:0007669"/>
    <property type="project" value="TreeGrafter"/>
</dbReference>
<dbReference type="GO" id="GO:0000070">
    <property type="term" value="P:mitotic sister chromatid segregation"/>
    <property type="evidence" value="ECO:0007669"/>
    <property type="project" value="TreeGrafter"/>
</dbReference>
<evidence type="ECO:0000256" key="2">
    <source>
        <dbReference type="SAM" id="MobiDB-lite"/>
    </source>
</evidence>
<organism evidence="3 4">
    <name type="scientific">Cisticola juncidis</name>
    <dbReference type="NCBI Taxonomy" id="52622"/>
    <lineage>
        <taxon>Eukaryota</taxon>
        <taxon>Metazoa</taxon>
        <taxon>Chordata</taxon>
        <taxon>Craniata</taxon>
        <taxon>Vertebrata</taxon>
        <taxon>Euteleostomi</taxon>
        <taxon>Archelosauria</taxon>
        <taxon>Archosauria</taxon>
        <taxon>Dinosauria</taxon>
        <taxon>Saurischia</taxon>
        <taxon>Theropoda</taxon>
        <taxon>Coelurosauria</taxon>
        <taxon>Aves</taxon>
        <taxon>Neognathae</taxon>
        <taxon>Neoaves</taxon>
        <taxon>Telluraves</taxon>
        <taxon>Australaves</taxon>
        <taxon>Passeriformes</taxon>
        <taxon>Sylvioidea</taxon>
        <taxon>Cisticolidae</taxon>
        <taxon>Cisticola</taxon>
    </lineage>
</organism>
<dbReference type="PANTHER" id="PTHR31940:SF2">
    <property type="entry name" value="SMALL KINETOCHORE-ASSOCIATED PROTEIN"/>
    <property type="match status" value="1"/>
</dbReference>